<reference evidence="1" key="1">
    <citation type="journal article" date="2020" name="mSystems">
        <title>Genome- and Community-Level Interaction Insights into Carbon Utilization and Element Cycling Functions of Hydrothermarchaeota in Hydrothermal Sediment.</title>
        <authorList>
            <person name="Zhou Z."/>
            <person name="Liu Y."/>
            <person name="Xu W."/>
            <person name="Pan J."/>
            <person name="Luo Z.H."/>
            <person name="Li M."/>
        </authorList>
    </citation>
    <scope>NUCLEOTIDE SEQUENCE [LARGE SCALE GENOMIC DNA]</scope>
    <source>
        <strain evidence="1">SpSt-116</strain>
    </source>
</reference>
<accession>A0A7C1CF96</accession>
<name>A0A7C1CF96_9CREN</name>
<dbReference type="EMBL" id="DSAY01000177">
    <property type="protein sequence ID" value="HDP15975.1"/>
    <property type="molecule type" value="Genomic_DNA"/>
</dbReference>
<gene>
    <name evidence="1" type="ORF">ENN26_09425</name>
</gene>
<protein>
    <submittedName>
        <fullName evidence="1">Uncharacterized protein</fullName>
    </submittedName>
</protein>
<proteinExistence type="predicted"/>
<evidence type="ECO:0000313" key="1">
    <source>
        <dbReference type="EMBL" id="HDP15975.1"/>
    </source>
</evidence>
<comment type="caution">
    <text evidence="1">The sequence shown here is derived from an EMBL/GenBank/DDBJ whole genome shotgun (WGS) entry which is preliminary data.</text>
</comment>
<dbReference type="AlphaFoldDB" id="A0A7C1CF96"/>
<organism evidence="1">
    <name type="scientific">Thermofilum adornatum</name>
    <dbReference type="NCBI Taxonomy" id="1365176"/>
    <lineage>
        <taxon>Archaea</taxon>
        <taxon>Thermoproteota</taxon>
        <taxon>Thermoprotei</taxon>
        <taxon>Thermofilales</taxon>
        <taxon>Thermofilaceae</taxon>
        <taxon>Thermofilum</taxon>
    </lineage>
</organism>
<sequence length="247" mass="28520">MFREMATAIILKEYTSKYTTLPSLALTRTFNPILAEKLRNMLGDTTEKIAKALEESLSSEIAQALNTKNIEKDFPSLAEKFWLRISLPLLELNQKITPLPSDKLKELMELEKEAARETARLIRDTGYRHAEDLVYGLSAMVDYDAWLLEKLSQLGLEKLADTLWHRGLQETLQLSIYTRYLLFAWISATSALLKLLEEYKEENRDTLAEWSRRYAEEVEAYIDTLDTLLDDEAYIVIEKMSELGKQA</sequence>